<dbReference type="InterPro" id="IPR006597">
    <property type="entry name" value="Sel1-like"/>
</dbReference>
<organism evidence="3 4">
    <name type="scientific">Candidatus Anaerobiospirillum pullistercoris</name>
    <dbReference type="NCBI Taxonomy" id="2838452"/>
    <lineage>
        <taxon>Bacteria</taxon>
        <taxon>Pseudomonadati</taxon>
        <taxon>Pseudomonadota</taxon>
        <taxon>Gammaproteobacteria</taxon>
        <taxon>Aeromonadales</taxon>
        <taxon>Succinivibrionaceae</taxon>
        <taxon>Anaerobiospirillum</taxon>
    </lineage>
</organism>
<evidence type="ECO:0000313" key="3">
    <source>
        <dbReference type="EMBL" id="HIX56603.1"/>
    </source>
</evidence>
<dbReference type="PANTHER" id="PTHR13891:SF1">
    <property type="entry name" value="CYTOCHROME C OXIDASE ASSEMBLY FACTOR 7"/>
    <property type="match status" value="1"/>
</dbReference>
<dbReference type="InterPro" id="IPR040239">
    <property type="entry name" value="HcpB-like"/>
</dbReference>
<dbReference type="SMART" id="SM00671">
    <property type="entry name" value="SEL1"/>
    <property type="match status" value="4"/>
</dbReference>
<protein>
    <submittedName>
        <fullName evidence="3">Sel1 repeat family protein</fullName>
    </submittedName>
</protein>
<dbReference type="EMBL" id="DXEV01000079">
    <property type="protein sequence ID" value="HIX56603.1"/>
    <property type="molecule type" value="Genomic_DNA"/>
</dbReference>
<sequence length="192" mass="21808">MAYYLGQNVAQNYSLATEYLTLACDLQDSDCCGLVGWIYLRGLGGTQNNELAVKFYDKACALQNNFACRSFGTMYLRGYGVSPNHALAAKYFAQSCELQYGPACIDLARMYEQGQGVEQNESTAAEYYAKGMGFMTQEERRKFFNEHLSQNQNASPKQEELQQLQRDMEVLREFNLESEFGRNVLQIQSNPN</sequence>
<proteinExistence type="inferred from homology"/>
<comment type="caution">
    <text evidence="3">The sequence shown here is derived from an EMBL/GenBank/DDBJ whole genome shotgun (WGS) entry which is preliminary data.</text>
</comment>
<dbReference type="Gene3D" id="1.25.40.10">
    <property type="entry name" value="Tetratricopeptide repeat domain"/>
    <property type="match status" value="1"/>
</dbReference>
<evidence type="ECO:0000256" key="2">
    <source>
        <dbReference type="ARBA" id="ARBA00022737"/>
    </source>
</evidence>
<keyword evidence="2" id="KW-0677">Repeat</keyword>
<dbReference type="InterPro" id="IPR011990">
    <property type="entry name" value="TPR-like_helical_dom_sf"/>
</dbReference>
<reference evidence="3" key="2">
    <citation type="submission" date="2021-04" db="EMBL/GenBank/DDBJ databases">
        <authorList>
            <person name="Gilroy R."/>
        </authorList>
    </citation>
    <scope>NUCLEOTIDE SEQUENCE</scope>
    <source>
        <strain evidence="3">USASDec5-558</strain>
    </source>
</reference>
<evidence type="ECO:0000313" key="4">
    <source>
        <dbReference type="Proteomes" id="UP000886829"/>
    </source>
</evidence>
<dbReference type="Pfam" id="PF08238">
    <property type="entry name" value="Sel1"/>
    <property type="match status" value="4"/>
</dbReference>
<dbReference type="PANTHER" id="PTHR13891">
    <property type="entry name" value="CYTOCHROME C OXIDASE ASSEMBLY FACTOR 7"/>
    <property type="match status" value="1"/>
</dbReference>
<dbReference type="AlphaFoldDB" id="A0A9D2B0F5"/>
<reference evidence="3" key="1">
    <citation type="journal article" date="2021" name="PeerJ">
        <title>Extensive microbial diversity within the chicken gut microbiome revealed by metagenomics and culture.</title>
        <authorList>
            <person name="Gilroy R."/>
            <person name="Ravi A."/>
            <person name="Getino M."/>
            <person name="Pursley I."/>
            <person name="Horton D.L."/>
            <person name="Alikhan N.F."/>
            <person name="Baker D."/>
            <person name="Gharbi K."/>
            <person name="Hall N."/>
            <person name="Watson M."/>
            <person name="Adriaenssens E.M."/>
            <person name="Foster-Nyarko E."/>
            <person name="Jarju S."/>
            <person name="Secka A."/>
            <person name="Antonio M."/>
            <person name="Oren A."/>
            <person name="Chaudhuri R.R."/>
            <person name="La Ragione R."/>
            <person name="Hildebrand F."/>
            <person name="Pallen M.J."/>
        </authorList>
    </citation>
    <scope>NUCLEOTIDE SEQUENCE</scope>
    <source>
        <strain evidence="3">USASDec5-558</strain>
    </source>
</reference>
<comment type="similarity">
    <text evidence="1">Belongs to the hcp beta-lactamase family.</text>
</comment>
<evidence type="ECO:0000256" key="1">
    <source>
        <dbReference type="ARBA" id="ARBA00008486"/>
    </source>
</evidence>
<name>A0A9D2B0F5_9GAMM</name>
<accession>A0A9D2B0F5</accession>
<dbReference type="SUPFAM" id="SSF81901">
    <property type="entry name" value="HCP-like"/>
    <property type="match status" value="1"/>
</dbReference>
<gene>
    <name evidence="3" type="ORF">H9850_03915</name>
</gene>
<dbReference type="Proteomes" id="UP000886829">
    <property type="component" value="Unassembled WGS sequence"/>
</dbReference>